<sequence length="67" mass="7286">MGGVMCSVPHSLDAIYQEIEKAETIKSTIDTANQDLTYEDGVISALMWAMGRTSSPCEDISELICSE</sequence>
<evidence type="ECO:0000313" key="1">
    <source>
        <dbReference type="EMBL" id="EGU31988.1"/>
    </source>
</evidence>
<accession>F9RSP0</accession>
<dbReference type="AlphaFoldDB" id="F9RSP0"/>
<dbReference type="EMBL" id="AFWE01000194">
    <property type="protein sequence ID" value="EGU31988.1"/>
    <property type="molecule type" value="Genomic_DNA"/>
</dbReference>
<dbReference type="Proteomes" id="UP000004349">
    <property type="component" value="Unassembled WGS sequence"/>
</dbReference>
<proteinExistence type="predicted"/>
<gene>
    <name evidence="1" type="ORF">VIS19158_21952</name>
</gene>
<protein>
    <submittedName>
        <fullName evidence="1">Uncharacterized protein</fullName>
    </submittedName>
</protein>
<reference evidence="1 2" key="1">
    <citation type="journal article" date="2012" name="Int. J. Syst. Evol. Microbiol.">
        <title>Vibrio caribbeanicus sp. nov., isolated from the marine sponge Scleritoderma cyanea.</title>
        <authorList>
            <person name="Hoffmann M."/>
            <person name="Monday S.R."/>
            <person name="Allard M.W."/>
            <person name="Strain E.A."/>
            <person name="Whittaker P."/>
            <person name="Naum M."/>
            <person name="McCarthy P.J."/>
            <person name="Lopez J.V."/>
            <person name="Fischer M."/>
            <person name="Brown E.W."/>
        </authorList>
    </citation>
    <scope>NUCLEOTIDE SEQUENCE [LARGE SCALE GENOMIC DNA]</scope>
    <source>
        <strain evidence="1 2">LMG 19158</strain>
    </source>
</reference>
<evidence type="ECO:0000313" key="2">
    <source>
        <dbReference type="Proteomes" id="UP000004349"/>
    </source>
</evidence>
<name>F9RSP0_9VIBR</name>
<comment type="caution">
    <text evidence="1">The sequence shown here is derived from an EMBL/GenBank/DDBJ whole genome shotgun (WGS) entry which is preliminary data.</text>
</comment>
<organism evidence="1 2">
    <name type="scientific">Vibrio scophthalmi LMG 19158</name>
    <dbReference type="NCBI Taxonomy" id="870967"/>
    <lineage>
        <taxon>Bacteria</taxon>
        <taxon>Pseudomonadati</taxon>
        <taxon>Pseudomonadota</taxon>
        <taxon>Gammaproteobacteria</taxon>
        <taxon>Vibrionales</taxon>
        <taxon>Vibrionaceae</taxon>
        <taxon>Vibrio</taxon>
    </lineage>
</organism>